<dbReference type="Proteomes" id="UP000014760">
    <property type="component" value="Unassembled WGS sequence"/>
</dbReference>
<reference evidence="2 4" key="2">
    <citation type="journal article" date="2013" name="Nature">
        <title>Insights into bilaterian evolution from three spiralian genomes.</title>
        <authorList>
            <person name="Simakov O."/>
            <person name="Marletaz F."/>
            <person name="Cho S.J."/>
            <person name="Edsinger-Gonzales E."/>
            <person name="Havlak P."/>
            <person name="Hellsten U."/>
            <person name="Kuo D.H."/>
            <person name="Larsson T."/>
            <person name="Lv J."/>
            <person name="Arendt D."/>
            <person name="Savage R."/>
            <person name="Osoegawa K."/>
            <person name="de Jong P."/>
            <person name="Grimwood J."/>
            <person name="Chapman J.A."/>
            <person name="Shapiro H."/>
            <person name="Aerts A."/>
            <person name="Otillar R.P."/>
            <person name="Terry A.Y."/>
            <person name="Boore J.L."/>
            <person name="Grigoriev I.V."/>
            <person name="Lindberg D.R."/>
            <person name="Seaver E.C."/>
            <person name="Weisblat D.A."/>
            <person name="Putnam N.H."/>
            <person name="Rokhsar D.S."/>
        </authorList>
    </citation>
    <scope>NUCLEOTIDE SEQUENCE</scope>
    <source>
        <strain evidence="2 4">I ESC-2004</strain>
    </source>
</reference>
<accession>R7T3P4</accession>
<sequence length="223" mass="25330">MASVCVKHTGTHSVGTQFYDTCKLSALWSKDSHVDYREEFFNFGLDCLNRIVLQHYRVSSYKIHRRRSRDQGSEEGLHTINNQSNTQTPDLKGTEPCVFGCSAITMFKANGLNDIRTLIAAQPESGAEYLRSLLSAAATLTDMQRKESVVNYKIHEQLQREQEVIIKAILLIGNPLKSMRSEYARNIFNYEAGNESEISVISRWFGVAAKCDMLVMFYEDLAK</sequence>
<evidence type="ECO:0000313" key="3">
    <source>
        <dbReference type="EnsemblMetazoa" id="CapteP189148"/>
    </source>
</evidence>
<organism evidence="2">
    <name type="scientific">Capitella teleta</name>
    <name type="common">Polychaete worm</name>
    <dbReference type="NCBI Taxonomy" id="283909"/>
    <lineage>
        <taxon>Eukaryota</taxon>
        <taxon>Metazoa</taxon>
        <taxon>Spiralia</taxon>
        <taxon>Lophotrochozoa</taxon>
        <taxon>Annelida</taxon>
        <taxon>Polychaeta</taxon>
        <taxon>Sedentaria</taxon>
        <taxon>Scolecida</taxon>
        <taxon>Capitellidae</taxon>
        <taxon>Capitella</taxon>
    </lineage>
</organism>
<evidence type="ECO:0000256" key="1">
    <source>
        <dbReference type="SAM" id="MobiDB-lite"/>
    </source>
</evidence>
<dbReference type="EMBL" id="KB312379">
    <property type="protein sequence ID" value="ELT87348.1"/>
    <property type="molecule type" value="Genomic_DNA"/>
</dbReference>
<keyword evidence="4" id="KW-1185">Reference proteome</keyword>
<feature type="region of interest" description="Disordered" evidence="1">
    <location>
        <begin position="64"/>
        <end position="91"/>
    </location>
</feature>
<reference evidence="4" key="1">
    <citation type="submission" date="2012-12" db="EMBL/GenBank/DDBJ databases">
        <authorList>
            <person name="Hellsten U."/>
            <person name="Grimwood J."/>
            <person name="Chapman J.A."/>
            <person name="Shapiro H."/>
            <person name="Aerts A."/>
            <person name="Otillar R.P."/>
            <person name="Terry A.Y."/>
            <person name="Boore J.L."/>
            <person name="Simakov O."/>
            <person name="Marletaz F."/>
            <person name="Cho S.-J."/>
            <person name="Edsinger-Gonzales E."/>
            <person name="Havlak P."/>
            <person name="Kuo D.-H."/>
            <person name="Larsson T."/>
            <person name="Lv J."/>
            <person name="Arendt D."/>
            <person name="Savage R."/>
            <person name="Osoegawa K."/>
            <person name="de Jong P."/>
            <person name="Lindberg D.R."/>
            <person name="Seaver E.C."/>
            <person name="Weisblat D.A."/>
            <person name="Putnam N.H."/>
            <person name="Grigoriev I.V."/>
            <person name="Rokhsar D.S."/>
        </authorList>
    </citation>
    <scope>NUCLEOTIDE SEQUENCE</scope>
    <source>
        <strain evidence="4">I ESC-2004</strain>
    </source>
</reference>
<proteinExistence type="predicted"/>
<feature type="compositionally biased region" description="Polar residues" evidence="1">
    <location>
        <begin position="79"/>
        <end position="89"/>
    </location>
</feature>
<dbReference type="EnsemblMetazoa" id="CapteT189148">
    <property type="protein sequence ID" value="CapteP189148"/>
    <property type="gene ID" value="CapteG189148"/>
</dbReference>
<protein>
    <submittedName>
        <fullName evidence="2 3">Uncharacterized protein</fullName>
    </submittedName>
</protein>
<gene>
    <name evidence="2" type="ORF">CAPTEDRAFT_189148</name>
</gene>
<evidence type="ECO:0000313" key="4">
    <source>
        <dbReference type="Proteomes" id="UP000014760"/>
    </source>
</evidence>
<dbReference type="HOGENOM" id="CLU_1241176_0_0_1"/>
<evidence type="ECO:0000313" key="2">
    <source>
        <dbReference type="EMBL" id="ELT87348.1"/>
    </source>
</evidence>
<name>R7T3P4_CAPTE</name>
<reference evidence="3" key="3">
    <citation type="submission" date="2015-06" db="UniProtKB">
        <authorList>
            <consortium name="EnsemblMetazoa"/>
        </authorList>
    </citation>
    <scope>IDENTIFICATION</scope>
</reference>
<dbReference type="AlphaFoldDB" id="R7T3P4"/>
<dbReference type="EMBL" id="AMQN01003658">
    <property type="status" value="NOT_ANNOTATED_CDS"/>
    <property type="molecule type" value="Genomic_DNA"/>
</dbReference>